<organism evidence="2">
    <name type="scientific">marine sediment metagenome</name>
    <dbReference type="NCBI Taxonomy" id="412755"/>
    <lineage>
        <taxon>unclassified sequences</taxon>
        <taxon>metagenomes</taxon>
        <taxon>ecological metagenomes</taxon>
    </lineage>
</organism>
<dbReference type="SUPFAM" id="SSF53098">
    <property type="entry name" value="Ribonuclease H-like"/>
    <property type="match status" value="1"/>
</dbReference>
<comment type="caution">
    <text evidence="2">The sequence shown here is derived from an EMBL/GenBank/DDBJ whole genome shotgun (WGS) entry which is preliminary data.</text>
</comment>
<reference evidence="2" key="1">
    <citation type="journal article" date="2015" name="Nature">
        <title>Complex archaea that bridge the gap between prokaryotes and eukaryotes.</title>
        <authorList>
            <person name="Spang A."/>
            <person name="Saw J.H."/>
            <person name="Jorgensen S.L."/>
            <person name="Zaremba-Niedzwiedzka K."/>
            <person name="Martijn J."/>
            <person name="Lind A.E."/>
            <person name="van Eijk R."/>
            <person name="Schleper C."/>
            <person name="Guy L."/>
            <person name="Ettema T.J."/>
        </authorList>
    </citation>
    <scope>NUCLEOTIDE SEQUENCE</scope>
</reference>
<evidence type="ECO:0000259" key="1">
    <source>
        <dbReference type="Pfam" id="PF13482"/>
    </source>
</evidence>
<dbReference type="EMBL" id="LAZR01008129">
    <property type="protein sequence ID" value="KKM80774.1"/>
    <property type="molecule type" value="Genomic_DNA"/>
</dbReference>
<gene>
    <name evidence="2" type="ORF">LCGC14_1336500</name>
</gene>
<protein>
    <recommendedName>
        <fullName evidence="1">YprB ribonuclease H-like domain-containing protein</fullName>
    </recommendedName>
</protein>
<accession>A0A0F9KF02</accession>
<dbReference type="AlphaFoldDB" id="A0A0F9KF02"/>
<dbReference type="InterPro" id="IPR038720">
    <property type="entry name" value="YprB_RNase_H-like_dom"/>
</dbReference>
<name>A0A0F9KF02_9ZZZZ</name>
<feature type="domain" description="YprB ribonuclease H-like" evidence="1">
    <location>
        <begin position="79"/>
        <end position="263"/>
    </location>
</feature>
<dbReference type="InterPro" id="IPR012337">
    <property type="entry name" value="RNaseH-like_sf"/>
</dbReference>
<sequence>MDLIKVPLIGEPTAKILKKHGIGNVEQLATLTIDNPLSKIVSNFSLIVNYAKAIVRKELIINKDITSVFDTIESKNIYFFDAEYNSNYSTTGPYAVFILGWMDMNNKTHQLFLEDPQDELKLLRGFSEWVKTESPLLIAYGSKSGDVLELGKCFSRYDMSFTHIENSFFDVYANVVFTQNVNKQKYFLPIVKSGLKPLGLKNVSKCLGYRQSNLKISNGRDAPREYKRYLRGEHKMAKKKIKKELLRYNQEDLKRTKFIYDILKKRLL</sequence>
<evidence type="ECO:0000313" key="2">
    <source>
        <dbReference type="EMBL" id="KKM80774.1"/>
    </source>
</evidence>
<proteinExistence type="predicted"/>
<dbReference type="Pfam" id="PF13482">
    <property type="entry name" value="RNase_H_2"/>
    <property type="match status" value="1"/>
</dbReference>